<evidence type="ECO:0000313" key="2">
    <source>
        <dbReference type="EMBL" id="PCD77033.1"/>
    </source>
</evidence>
<reference evidence="2 3" key="1">
    <citation type="submission" date="2017-09" db="EMBL/GenBank/DDBJ databases">
        <title>A multilocus sequence analysis scheme for characterization of bacteria in the genus Thioclava.</title>
        <authorList>
            <person name="Liu Y."/>
            <person name="Shao Z."/>
        </authorList>
    </citation>
    <scope>NUCLEOTIDE SEQUENCE [LARGE SCALE GENOMIC DNA]</scope>
    <source>
        <strain evidence="2 3">CAU 1312</strain>
    </source>
</reference>
<dbReference type="EMBL" id="NTJD01000003">
    <property type="protein sequence ID" value="PCD77033.1"/>
    <property type="molecule type" value="Genomic_DNA"/>
</dbReference>
<dbReference type="RefSeq" id="WP_096431589.1">
    <property type="nucleotide sequence ID" value="NZ_NTJD01000003.1"/>
</dbReference>
<dbReference type="AlphaFoldDB" id="A0A2A4CM12"/>
<organism evidence="2 3">
    <name type="scientific">Pseudothioclava arenosa</name>
    <dbReference type="NCBI Taxonomy" id="1795308"/>
    <lineage>
        <taxon>Bacteria</taxon>
        <taxon>Pseudomonadati</taxon>
        <taxon>Pseudomonadota</taxon>
        <taxon>Alphaproteobacteria</taxon>
        <taxon>Rhodobacterales</taxon>
        <taxon>Paracoccaceae</taxon>
        <taxon>Pseudothioclava</taxon>
    </lineage>
</organism>
<keyword evidence="1" id="KW-1133">Transmembrane helix</keyword>
<sequence length="100" mass="10622">MSDMLPSDPAPLPEIRFLKILVSLLTATMIAGLVAIVTLLVIRLPGQAPMPELPPTISLPEGASVEAITFAREFTLVVTEAGVVLVYRPDGTLAQELALE</sequence>
<accession>A0A2A4CM12</accession>
<keyword evidence="1" id="KW-0812">Transmembrane</keyword>
<evidence type="ECO:0000256" key="1">
    <source>
        <dbReference type="SAM" id="Phobius"/>
    </source>
</evidence>
<protein>
    <submittedName>
        <fullName evidence="2">Uncharacterized protein</fullName>
    </submittedName>
</protein>
<feature type="transmembrane region" description="Helical" evidence="1">
    <location>
        <begin position="20"/>
        <end position="42"/>
    </location>
</feature>
<gene>
    <name evidence="2" type="ORF">CLN94_04445</name>
</gene>
<evidence type="ECO:0000313" key="3">
    <source>
        <dbReference type="Proteomes" id="UP000243507"/>
    </source>
</evidence>
<dbReference type="OrthoDB" id="7872651at2"/>
<comment type="caution">
    <text evidence="2">The sequence shown here is derived from an EMBL/GenBank/DDBJ whole genome shotgun (WGS) entry which is preliminary data.</text>
</comment>
<proteinExistence type="predicted"/>
<keyword evidence="3" id="KW-1185">Reference proteome</keyword>
<dbReference type="InterPro" id="IPR045519">
    <property type="entry name" value="DUF6476"/>
</dbReference>
<dbReference type="Pfam" id="PF20082">
    <property type="entry name" value="DUF6476"/>
    <property type="match status" value="1"/>
</dbReference>
<keyword evidence="1" id="KW-0472">Membrane</keyword>
<dbReference type="Proteomes" id="UP000243507">
    <property type="component" value="Unassembled WGS sequence"/>
</dbReference>
<name>A0A2A4CM12_9RHOB</name>